<dbReference type="Proteomes" id="UP001178507">
    <property type="component" value="Unassembled WGS sequence"/>
</dbReference>
<dbReference type="EMBL" id="CAUJNA010000447">
    <property type="protein sequence ID" value="CAJ1377231.1"/>
    <property type="molecule type" value="Genomic_DNA"/>
</dbReference>
<organism evidence="2 3">
    <name type="scientific">Effrenium voratum</name>
    <dbReference type="NCBI Taxonomy" id="2562239"/>
    <lineage>
        <taxon>Eukaryota</taxon>
        <taxon>Sar</taxon>
        <taxon>Alveolata</taxon>
        <taxon>Dinophyceae</taxon>
        <taxon>Suessiales</taxon>
        <taxon>Symbiodiniaceae</taxon>
        <taxon>Effrenium</taxon>
    </lineage>
</organism>
<evidence type="ECO:0000313" key="3">
    <source>
        <dbReference type="Proteomes" id="UP001178507"/>
    </source>
</evidence>
<accession>A0AA36HXK7</accession>
<evidence type="ECO:0000256" key="1">
    <source>
        <dbReference type="SAM" id="MobiDB-lite"/>
    </source>
</evidence>
<keyword evidence="3" id="KW-1185">Reference proteome</keyword>
<proteinExistence type="predicted"/>
<protein>
    <submittedName>
        <fullName evidence="2">Uncharacterized protein</fullName>
    </submittedName>
</protein>
<feature type="compositionally biased region" description="Basic and acidic residues" evidence="1">
    <location>
        <begin position="298"/>
        <end position="308"/>
    </location>
</feature>
<sequence>MTGAARQENCRDSLLTRHPRTQRTIAGLVSITPEPPQPLERRMLPAAQPSNAQRLAEVAEEDVNSSIELAWRVVNAAEPRKAAILGRRAFALRVRRTLPAPSNLNTTFPYQKAALMSPQFRDGNVLEGAGFGGMRPPLPFGGPLTPPPRKLSGGFPLLQVSSWLRDDAQSDLRTCDEESPFSTAAILERSTGALRKRRLKHPPQRVVIPQPAEEEEVEGNFSVSGVRLGGRGARGARHVERPKELNLMSQARDWRRDPAALAEALTIALGRLQESCSEAEEEDDDPREQAEASGYPESCKEPVRSQEREGDDAQGDAKEMIKGTSLSFAGDESPWPKQRRASRSALKAISRSKSLPEKSEKAEKEKAGPEKEKEKRGEDDRQATDKAEKAALERERAAAAADKARRGKPLSLKTGGKVRKKGLGRKMVLPFAYGSEDPRYWHVESTEGRICPEFLPERA</sequence>
<feature type="region of interest" description="Disordered" evidence="1">
    <location>
        <begin position="275"/>
        <end position="418"/>
    </location>
</feature>
<feature type="compositionally biased region" description="Basic and acidic residues" evidence="1">
    <location>
        <begin position="354"/>
        <end position="397"/>
    </location>
</feature>
<feature type="compositionally biased region" description="Acidic residues" evidence="1">
    <location>
        <begin position="277"/>
        <end position="286"/>
    </location>
</feature>
<evidence type="ECO:0000313" key="2">
    <source>
        <dbReference type="EMBL" id="CAJ1377231.1"/>
    </source>
</evidence>
<reference evidence="2" key="1">
    <citation type="submission" date="2023-08" db="EMBL/GenBank/DDBJ databases">
        <authorList>
            <person name="Chen Y."/>
            <person name="Shah S."/>
            <person name="Dougan E. K."/>
            <person name="Thang M."/>
            <person name="Chan C."/>
        </authorList>
    </citation>
    <scope>NUCLEOTIDE SEQUENCE</scope>
</reference>
<comment type="caution">
    <text evidence="2">The sequence shown here is derived from an EMBL/GenBank/DDBJ whole genome shotgun (WGS) entry which is preliminary data.</text>
</comment>
<dbReference type="AlphaFoldDB" id="A0AA36HXK7"/>
<name>A0AA36HXK7_9DINO</name>
<gene>
    <name evidence="2" type="ORF">EVOR1521_LOCUS6087</name>
</gene>